<comment type="caution">
    <text evidence="2">The sequence shown here is derived from an EMBL/GenBank/DDBJ whole genome shotgun (WGS) entry which is preliminary data.</text>
</comment>
<feature type="transmembrane region" description="Helical" evidence="1">
    <location>
        <begin position="152"/>
        <end position="175"/>
    </location>
</feature>
<dbReference type="Gene3D" id="2.160.20.80">
    <property type="entry name" value="E3 ubiquitin-protein ligase SopA"/>
    <property type="match status" value="1"/>
</dbReference>
<name>A0ABV4WSL6_9CYAN</name>
<dbReference type="RefSeq" id="WP_413280409.1">
    <property type="nucleotide sequence ID" value="NZ_JBHFNT010000235.1"/>
</dbReference>
<evidence type="ECO:0000313" key="3">
    <source>
        <dbReference type="Proteomes" id="UP001576780"/>
    </source>
</evidence>
<dbReference type="EMBL" id="JBHFNT010000235">
    <property type="protein sequence ID" value="MFB2838078.1"/>
    <property type="molecule type" value="Genomic_DNA"/>
</dbReference>
<dbReference type="PANTHER" id="PTHR14136">
    <property type="entry name" value="BTB_POZ DOMAIN-CONTAINING PROTEIN KCTD9"/>
    <property type="match status" value="1"/>
</dbReference>
<dbReference type="InterPro" id="IPR001646">
    <property type="entry name" value="5peptide_repeat"/>
</dbReference>
<keyword evidence="1" id="KW-0812">Transmembrane</keyword>
<dbReference type="Proteomes" id="UP001576780">
    <property type="component" value="Unassembled WGS sequence"/>
</dbReference>
<sequence>MTNPNRVFSQQDLSGYDLSHNDLSFSNMVLCKLNGSNLTMAKLNGANLQQAQLYGANLNAAQLCGAQLLDVKLNGASLRRADLNGADLTGADLRRADLRKANLSNTNFSGANVQDAQFGGSTGLTDDVKRDLKNQGGIFKNDTSQEVTDLQWWLQYVVIPLLIACIGGSGIAAFFPGKTTKCLSSQAVSTSQLTNQENQIFNSFPTTK</sequence>
<dbReference type="SUPFAM" id="SSF141571">
    <property type="entry name" value="Pentapeptide repeat-like"/>
    <property type="match status" value="1"/>
</dbReference>
<accession>A0ABV4WSL6</accession>
<keyword evidence="1" id="KW-0472">Membrane</keyword>
<keyword evidence="3" id="KW-1185">Reference proteome</keyword>
<evidence type="ECO:0000256" key="1">
    <source>
        <dbReference type="SAM" id="Phobius"/>
    </source>
</evidence>
<reference evidence="2 3" key="1">
    <citation type="submission" date="2024-09" db="EMBL/GenBank/DDBJ databases">
        <title>Floridaenema gen nov. (Aerosakkonemataceae, Aerosakkonematales ord. nov., Cyanobacteria) from benthic tropical and subtropical fresh waters, with the description of four new species.</title>
        <authorList>
            <person name="Moretto J.A."/>
            <person name="Berthold D.E."/>
            <person name="Lefler F.W."/>
            <person name="Huang I.-S."/>
            <person name="Laughinghouse H. IV."/>
        </authorList>
    </citation>
    <scope>NUCLEOTIDE SEQUENCE [LARGE SCALE GENOMIC DNA]</scope>
    <source>
        <strain evidence="2 3">BLCC-F167</strain>
    </source>
</reference>
<dbReference type="Pfam" id="PF00805">
    <property type="entry name" value="Pentapeptide"/>
    <property type="match status" value="2"/>
</dbReference>
<evidence type="ECO:0000313" key="2">
    <source>
        <dbReference type="EMBL" id="MFB2838078.1"/>
    </source>
</evidence>
<organism evidence="2 3">
    <name type="scientific">Floridaenema evergladense BLCC-F167</name>
    <dbReference type="NCBI Taxonomy" id="3153639"/>
    <lineage>
        <taxon>Bacteria</taxon>
        <taxon>Bacillati</taxon>
        <taxon>Cyanobacteriota</taxon>
        <taxon>Cyanophyceae</taxon>
        <taxon>Oscillatoriophycideae</taxon>
        <taxon>Aerosakkonematales</taxon>
        <taxon>Aerosakkonemataceae</taxon>
        <taxon>Floridanema</taxon>
        <taxon>Floridanema evergladense</taxon>
    </lineage>
</organism>
<protein>
    <submittedName>
        <fullName evidence="2">Pentapeptide repeat-containing protein</fullName>
    </submittedName>
</protein>
<dbReference type="PANTHER" id="PTHR14136:SF17">
    <property type="entry name" value="BTB_POZ DOMAIN-CONTAINING PROTEIN KCTD9"/>
    <property type="match status" value="1"/>
</dbReference>
<dbReference type="InterPro" id="IPR008266">
    <property type="entry name" value="Tyr_kinase_AS"/>
</dbReference>
<proteinExistence type="predicted"/>
<gene>
    <name evidence="2" type="ORF">ACE1CA_26560</name>
</gene>
<dbReference type="PROSITE" id="PS00109">
    <property type="entry name" value="PROTEIN_KINASE_TYR"/>
    <property type="match status" value="1"/>
</dbReference>
<keyword evidence="1" id="KW-1133">Transmembrane helix</keyword>
<dbReference type="InterPro" id="IPR051082">
    <property type="entry name" value="Pentapeptide-BTB/POZ_domain"/>
</dbReference>